<organism evidence="2 3">
    <name type="scientific">Rhizophagus irregularis</name>
    <dbReference type="NCBI Taxonomy" id="588596"/>
    <lineage>
        <taxon>Eukaryota</taxon>
        <taxon>Fungi</taxon>
        <taxon>Fungi incertae sedis</taxon>
        <taxon>Mucoromycota</taxon>
        <taxon>Glomeromycotina</taxon>
        <taxon>Glomeromycetes</taxon>
        <taxon>Glomerales</taxon>
        <taxon>Glomeraceae</taxon>
        <taxon>Rhizophagus</taxon>
    </lineage>
</organism>
<name>A0A2N0P1E5_9GLOM</name>
<dbReference type="PROSITE" id="PS50879">
    <property type="entry name" value="RNASE_H_1"/>
    <property type="match status" value="1"/>
</dbReference>
<dbReference type="EMBL" id="LLXJ01001810">
    <property type="protein sequence ID" value="PKC00654.1"/>
    <property type="molecule type" value="Genomic_DNA"/>
</dbReference>
<sequence length="273" mass="30862">MKDVKRNNNKNFKGKIPSWYQNNNNKNFKGIIPSWYQNLCDNYVLSNNLRLIHPLNDVITDINRTHASPSITPAISTPKSQWTIHWNNSQKHVILLKSCAKILANESLLTFYTDGSVQHIGSTHSLSGYGWTQFQPSTPKITFKGSTVFFPSSTKSETMGILTAIIVSPYNCNLNVYTNSASCIQLFNTRLHSPVISPRQKLKQTNFLLWDLIFFLIHEKNLLVSMHKVAGHSDNIHNNEADTLAKAGAHIKEPITNFFLNKPWASSRGIIPT</sequence>
<proteinExistence type="predicted"/>
<dbReference type="VEuPathDB" id="FungiDB:RhiirA1_461073"/>
<dbReference type="Gene3D" id="3.30.420.10">
    <property type="entry name" value="Ribonuclease H-like superfamily/Ribonuclease H"/>
    <property type="match status" value="1"/>
</dbReference>
<protein>
    <recommendedName>
        <fullName evidence="1">RNase H type-1 domain-containing protein</fullName>
    </recommendedName>
</protein>
<evidence type="ECO:0000313" key="2">
    <source>
        <dbReference type="EMBL" id="PKC00654.1"/>
    </source>
</evidence>
<dbReference type="InterPro" id="IPR012337">
    <property type="entry name" value="RNaseH-like_sf"/>
</dbReference>
<dbReference type="VEuPathDB" id="FungiDB:FUN_010755"/>
<dbReference type="AlphaFoldDB" id="A0A2N0P1E5"/>
<dbReference type="Pfam" id="PF00075">
    <property type="entry name" value="RNase_H"/>
    <property type="match status" value="1"/>
</dbReference>
<feature type="domain" description="RNase H type-1" evidence="1">
    <location>
        <begin position="105"/>
        <end position="250"/>
    </location>
</feature>
<evidence type="ECO:0000259" key="1">
    <source>
        <dbReference type="PROSITE" id="PS50879"/>
    </source>
</evidence>
<dbReference type="InterPro" id="IPR036397">
    <property type="entry name" value="RNaseH_sf"/>
</dbReference>
<dbReference type="GO" id="GO:0003676">
    <property type="term" value="F:nucleic acid binding"/>
    <property type="evidence" value="ECO:0007669"/>
    <property type="project" value="InterPro"/>
</dbReference>
<evidence type="ECO:0000313" key="3">
    <source>
        <dbReference type="Proteomes" id="UP000232722"/>
    </source>
</evidence>
<comment type="caution">
    <text evidence="2">The sequence shown here is derived from an EMBL/GenBank/DDBJ whole genome shotgun (WGS) entry which is preliminary data.</text>
</comment>
<reference evidence="2 3" key="1">
    <citation type="submission" date="2016-04" db="EMBL/GenBank/DDBJ databases">
        <title>Genome analyses suggest a sexual origin of heterokaryosis in a supposedly ancient asexual fungus.</title>
        <authorList>
            <person name="Ropars J."/>
            <person name="Sedzielewska K."/>
            <person name="Noel J."/>
            <person name="Charron P."/>
            <person name="Farinelli L."/>
            <person name="Marton T."/>
            <person name="Kruger M."/>
            <person name="Pelin A."/>
            <person name="Brachmann A."/>
            <person name="Corradi N."/>
        </authorList>
    </citation>
    <scope>NUCLEOTIDE SEQUENCE [LARGE SCALE GENOMIC DNA]</scope>
    <source>
        <strain evidence="2 3">A5</strain>
    </source>
</reference>
<dbReference type="SUPFAM" id="SSF53098">
    <property type="entry name" value="Ribonuclease H-like"/>
    <property type="match status" value="1"/>
</dbReference>
<accession>A0A2N0P1E5</accession>
<dbReference type="VEuPathDB" id="FungiDB:RhiirFUN_003548"/>
<reference evidence="2 3" key="2">
    <citation type="submission" date="2017-09" db="EMBL/GenBank/DDBJ databases">
        <title>Extensive intraspecific genome diversity in a model arbuscular mycorrhizal fungus.</title>
        <authorList>
            <person name="Chen E.C."/>
            <person name="Morin E."/>
            <person name="Beaudet D."/>
            <person name="Noel J."/>
            <person name="Ndikumana S."/>
            <person name="Charron P."/>
            <person name="St-Onge C."/>
            <person name="Giorgi J."/>
            <person name="Grigoriev I.V."/>
            <person name="Roux C."/>
            <person name="Martin F.M."/>
            <person name="Corradi N."/>
        </authorList>
    </citation>
    <scope>NUCLEOTIDE SEQUENCE [LARGE SCALE GENOMIC DNA]</scope>
    <source>
        <strain evidence="2 3">A5</strain>
    </source>
</reference>
<dbReference type="GO" id="GO:0004523">
    <property type="term" value="F:RNA-DNA hybrid ribonuclease activity"/>
    <property type="evidence" value="ECO:0007669"/>
    <property type="project" value="InterPro"/>
</dbReference>
<dbReference type="InterPro" id="IPR002156">
    <property type="entry name" value="RNaseH_domain"/>
</dbReference>
<dbReference type="Proteomes" id="UP000232722">
    <property type="component" value="Unassembled WGS sequence"/>
</dbReference>
<gene>
    <name evidence="2" type="ORF">RhiirA5_382300</name>
</gene>